<dbReference type="EMBL" id="LT907975">
    <property type="protein sequence ID" value="SOB58447.1"/>
    <property type="molecule type" value="Genomic_DNA"/>
</dbReference>
<name>A0A2C8F8H0_9BACT</name>
<dbReference type="OrthoDB" id="5321643at2"/>
<dbReference type="Pfam" id="PF01863">
    <property type="entry name" value="YgjP-like"/>
    <property type="match status" value="1"/>
</dbReference>
<dbReference type="PANTHER" id="PTHR30399">
    <property type="entry name" value="UNCHARACTERIZED PROTEIN YGJP"/>
    <property type="match status" value="1"/>
</dbReference>
<dbReference type="PANTHER" id="PTHR30399:SF1">
    <property type="entry name" value="UTP PYROPHOSPHATASE"/>
    <property type="match status" value="1"/>
</dbReference>
<dbReference type="InterPro" id="IPR053136">
    <property type="entry name" value="UTP_pyrophosphatase-like"/>
</dbReference>
<dbReference type="RefSeq" id="WP_097011502.1">
    <property type="nucleotide sequence ID" value="NZ_LT907975.1"/>
</dbReference>
<dbReference type="KEGG" id="pprf:DPRO_1550"/>
<proteinExistence type="predicted"/>
<dbReference type="Gene3D" id="3.30.2010.10">
    <property type="entry name" value="Metalloproteases ('zincins'), catalytic domain"/>
    <property type="match status" value="1"/>
</dbReference>
<organism evidence="2 3">
    <name type="scientific">Pseudodesulfovibrio profundus</name>
    <dbReference type="NCBI Taxonomy" id="57320"/>
    <lineage>
        <taxon>Bacteria</taxon>
        <taxon>Pseudomonadati</taxon>
        <taxon>Thermodesulfobacteriota</taxon>
        <taxon>Desulfovibrionia</taxon>
        <taxon>Desulfovibrionales</taxon>
        <taxon>Desulfovibrionaceae</taxon>
    </lineage>
</organism>
<feature type="domain" description="YgjP-like metallopeptidase" evidence="1">
    <location>
        <begin position="19"/>
        <end position="226"/>
    </location>
</feature>
<dbReference type="CDD" id="cd07344">
    <property type="entry name" value="M48_yhfN_like"/>
    <property type="match status" value="1"/>
</dbReference>
<dbReference type="Proteomes" id="UP000219215">
    <property type="component" value="Chromosome DPRO"/>
</dbReference>
<evidence type="ECO:0000259" key="1">
    <source>
        <dbReference type="Pfam" id="PF01863"/>
    </source>
</evidence>
<protein>
    <recommendedName>
        <fullName evidence="1">YgjP-like metallopeptidase domain-containing protein</fullName>
    </recommendedName>
</protein>
<dbReference type="InterPro" id="IPR002725">
    <property type="entry name" value="YgjP-like_metallopeptidase"/>
</dbReference>
<reference evidence="3" key="1">
    <citation type="submission" date="2017-09" db="EMBL/GenBank/DDBJ databases">
        <authorList>
            <person name="Regsiter A."/>
            <person name="William W."/>
        </authorList>
    </citation>
    <scope>NUCLEOTIDE SEQUENCE [LARGE SCALE GENOMIC DNA]</scope>
    <source>
        <strain evidence="3">500-1</strain>
    </source>
</reference>
<keyword evidence="3" id="KW-1185">Reference proteome</keyword>
<dbReference type="AlphaFoldDB" id="A0A2C8F8H0"/>
<evidence type="ECO:0000313" key="3">
    <source>
        <dbReference type="Proteomes" id="UP000219215"/>
    </source>
</evidence>
<evidence type="ECO:0000313" key="2">
    <source>
        <dbReference type="EMBL" id="SOB58447.1"/>
    </source>
</evidence>
<accession>A0A2C8F8H0</accession>
<gene>
    <name evidence="2" type="ORF">DPRO_1550</name>
</gene>
<sequence length="236" mass="27366">MTEFLDMPLTVKPHPRAKRVLVKLVPGKGIEVVVPKRFDTRQVPAILEEKRRWLRETSRKMMERGYDLSGTPPELPTNLDLKACGRDYAIGYVDRPGRVRITENGLRLMVTGPKEDRETIFDALSKFTAAKAREFVLPMLDSMSRRLDLPYSALRVRRQKTRWGSCSARGTISINAKLMFLPVELVEHLLLHELCHTRHLNHSPQYWKLVARHQPDFQRYERLLSKAGRLVPAWFG</sequence>